<keyword evidence="2" id="KW-1185">Reference proteome</keyword>
<proteinExistence type="predicted"/>
<gene>
    <name evidence="1" type="ORF">M9H77_19175</name>
</gene>
<organism evidence="1 2">
    <name type="scientific">Catharanthus roseus</name>
    <name type="common">Madagascar periwinkle</name>
    <name type="synonym">Vinca rosea</name>
    <dbReference type="NCBI Taxonomy" id="4058"/>
    <lineage>
        <taxon>Eukaryota</taxon>
        <taxon>Viridiplantae</taxon>
        <taxon>Streptophyta</taxon>
        <taxon>Embryophyta</taxon>
        <taxon>Tracheophyta</taxon>
        <taxon>Spermatophyta</taxon>
        <taxon>Magnoliopsida</taxon>
        <taxon>eudicotyledons</taxon>
        <taxon>Gunneridae</taxon>
        <taxon>Pentapetalae</taxon>
        <taxon>asterids</taxon>
        <taxon>lamiids</taxon>
        <taxon>Gentianales</taxon>
        <taxon>Apocynaceae</taxon>
        <taxon>Rauvolfioideae</taxon>
        <taxon>Vinceae</taxon>
        <taxon>Catharanthinae</taxon>
        <taxon>Catharanthus</taxon>
    </lineage>
</organism>
<evidence type="ECO:0000313" key="2">
    <source>
        <dbReference type="Proteomes" id="UP001060085"/>
    </source>
</evidence>
<evidence type="ECO:0000313" key="1">
    <source>
        <dbReference type="EMBL" id="KAI5669322.1"/>
    </source>
</evidence>
<protein>
    <submittedName>
        <fullName evidence="1">Uncharacterized protein</fullName>
    </submittedName>
</protein>
<reference evidence="2" key="1">
    <citation type="journal article" date="2023" name="Nat. Plants">
        <title>Single-cell RNA sequencing provides a high-resolution roadmap for understanding the multicellular compartmentation of specialized metabolism.</title>
        <authorList>
            <person name="Sun S."/>
            <person name="Shen X."/>
            <person name="Li Y."/>
            <person name="Li Y."/>
            <person name="Wang S."/>
            <person name="Li R."/>
            <person name="Zhang H."/>
            <person name="Shen G."/>
            <person name="Guo B."/>
            <person name="Wei J."/>
            <person name="Xu J."/>
            <person name="St-Pierre B."/>
            <person name="Chen S."/>
            <person name="Sun C."/>
        </authorList>
    </citation>
    <scope>NUCLEOTIDE SEQUENCE [LARGE SCALE GENOMIC DNA]</scope>
</reference>
<dbReference type="EMBL" id="CM044704">
    <property type="protein sequence ID" value="KAI5669322.1"/>
    <property type="molecule type" value="Genomic_DNA"/>
</dbReference>
<comment type="caution">
    <text evidence="1">The sequence shown here is derived from an EMBL/GenBank/DDBJ whole genome shotgun (WGS) entry which is preliminary data.</text>
</comment>
<dbReference type="Proteomes" id="UP001060085">
    <property type="component" value="Linkage Group LG04"/>
</dbReference>
<name>A0ACC0B9P1_CATRO</name>
<accession>A0ACC0B9P1</accession>
<sequence>MAIIRSYCLYKSIRVVYVIVIILGVAMIIYSLWLMKLWTNGVLKLPSPSSAPKPWFIYSCLGMGIVVCLEILVAYVVSHYMTNSILAMYVGSISALLLTQGVTIVMVFFQMDWHTEFSESISDKHKEFKEFFLQHVAVTRLITITAFVAQIIVAILAIILWRVGTEPTIRYGNRNPPNPAINSFLVDYNSPLLENP</sequence>